<dbReference type="Pfam" id="PF00496">
    <property type="entry name" value="SBP_bac_5"/>
    <property type="match status" value="1"/>
</dbReference>
<keyword evidence="1" id="KW-0732">Signal</keyword>
<evidence type="ECO:0000256" key="2">
    <source>
        <dbReference type="SAM" id="MobiDB-lite"/>
    </source>
</evidence>
<accession>A0A2A4SLI5</accession>
<dbReference type="InterPro" id="IPR039424">
    <property type="entry name" value="SBP_5"/>
</dbReference>
<feature type="region of interest" description="Disordered" evidence="2">
    <location>
        <begin position="1"/>
        <end position="20"/>
    </location>
</feature>
<evidence type="ECO:0000313" key="4">
    <source>
        <dbReference type="EMBL" id="PCI21964.1"/>
    </source>
</evidence>
<comment type="caution">
    <text evidence="4">The sequence shown here is derived from an EMBL/GenBank/DDBJ whole genome shotgun (WGS) entry which is preliminary data.</text>
</comment>
<evidence type="ECO:0000313" key="5">
    <source>
        <dbReference type="Proteomes" id="UP000218113"/>
    </source>
</evidence>
<dbReference type="SUPFAM" id="SSF53850">
    <property type="entry name" value="Periplasmic binding protein-like II"/>
    <property type="match status" value="1"/>
</dbReference>
<name>A0A2A4SLI5_9DELT</name>
<proteinExistence type="predicted"/>
<dbReference type="GO" id="GO:1904680">
    <property type="term" value="F:peptide transmembrane transporter activity"/>
    <property type="evidence" value="ECO:0007669"/>
    <property type="project" value="TreeGrafter"/>
</dbReference>
<dbReference type="Gene3D" id="3.40.190.10">
    <property type="entry name" value="Periplasmic binding protein-like II"/>
    <property type="match status" value="1"/>
</dbReference>
<dbReference type="PANTHER" id="PTHR30290">
    <property type="entry name" value="PERIPLASMIC BINDING COMPONENT OF ABC TRANSPORTER"/>
    <property type="match status" value="1"/>
</dbReference>
<dbReference type="Gene3D" id="3.90.76.10">
    <property type="entry name" value="Dipeptide-binding Protein, Domain 1"/>
    <property type="match status" value="1"/>
</dbReference>
<evidence type="ECO:0000259" key="3">
    <source>
        <dbReference type="Pfam" id="PF00496"/>
    </source>
</evidence>
<protein>
    <submittedName>
        <fullName evidence="4">ABC transporter substrate-binding protein</fullName>
    </submittedName>
</protein>
<evidence type="ECO:0000256" key="1">
    <source>
        <dbReference type="ARBA" id="ARBA00022729"/>
    </source>
</evidence>
<dbReference type="Gene3D" id="3.10.105.10">
    <property type="entry name" value="Dipeptide-binding Protein, Domain 3"/>
    <property type="match status" value="1"/>
</dbReference>
<feature type="domain" description="Solute-binding protein family 5" evidence="3">
    <location>
        <begin position="98"/>
        <end position="477"/>
    </location>
</feature>
<dbReference type="Proteomes" id="UP000218113">
    <property type="component" value="Unassembled WGS sequence"/>
</dbReference>
<dbReference type="GO" id="GO:0043190">
    <property type="term" value="C:ATP-binding cassette (ABC) transporter complex"/>
    <property type="evidence" value="ECO:0007669"/>
    <property type="project" value="InterPro"/>
</dbReference>
<organism evidence="4 5">
    <name type="scientific">SAR324 cluster bacterium</name>
    <dbReference type="NCBI Taxonomy" id="2024889"/>
    <lineage>
        <taxon>Bacteria</taxon>
        <taxon>Deltaproteobacteria</taxon>
        <taxon>SAR324 cluster</taxon>
    </lineage>
</organism>
<dbReference type="PANTHER" id="PTHR30290:SF38">
    <property type="entry name" value="D,D-DIPEPTIDE-BINDING PERIPLASMIC PROTEIN DDPA-RELATED"/>
    <property type="match status" value="1"/>
</dbReference>
<dbReference type="GO" id="GO:0015833">
    <property type="term" value="P:peptide transport"/>
    <property type="evidence" value="ECO:0007669"/>
    <property type="project" value="TreeGrafter"/>
</dbReference>
<reference evidence="5" key="1">
    <citation type="submission" date="2017-08" db="EMBL/GenBank/DDBJ databases">
        <title>A dynamic microbial community with high functional redundancy inhabits the cold, oxic subseafloor aquifer.</title>
        <authorList>
            <person name="Tully B.J."/>
            <person name="Wheat C.G."/>
            <person name="Glazer B.T."/>
            <person name="Huber J.A."/>
        </authorList>
    </citation>
    <scope>NUCLEOTIDE SEQUENCE [LARGE SCALE GENOMIC DNA]</scope>
</reference>
<dbReference type="InterPro" id="IPR000914">
    <property type="entry name" value="SBP_5_dom"/>
</dbReference>
<dbReference type="GO" id="GO:0042597">
    <property type="term" value="C:periplasmic space"/>
    <property type="evidence" value="ECO:0007669"/>
    <property type="project" value="UniProtKB-ARBA"/>
</dbReference>
<sequence>MLLSSALAEAQSVEDQPTEALSTEALSTEALSTEALSTEVLFTEAQFVEPQYGGTLIFGKSGDASTLDPALVTDVETFKATTQVYDNLVQFKYGTTVIEPALAERWEVSQDGLEYTFYLRRGVEFAKTSYFTRDATFTADDVIFSFMRQKDPKHPFYTVGGGTWEYWDRMGMSYIVKDIVKLGDYRVKFILNKPEAQFLANLAMDFAAILSKDYADGLALDGQQEELTQKPVGTGPFVFVQWVKNEHMVFKANINHWNGRPYINTLIMRVITNSFERTSELERGRIHMMDSPDASDLAYLRNDPQLKIIEQVGLNVGYLAFNMEKEPFDNLTVRKAIALAIDRKTLVEAVYGEMGRVAKNPLPPMMWSYNDDIQDHEFNQEKAKELLLEAGYPDGFTADLWAMPVARSYNPNARKVAEMMQADLAKIGITINIVSHDWVTYLMKSKMGEHEMLLLGQTSDNGDPNNFLYPLLNSSKAEKPASNRAFYRNYIFDALIGTAKVSSNTDERTALYRYGQTLFQKEIPWLPIAHSMVFEPMLKQVNGFKLDPLGKRRFKDVWLSR</sequence>
<dbReference type="EMBL" id="NVSR01000170">
    <property type="protein sequence ID" value="PCI21964.1"/>
    <property type="molecule type" value="Genomic_DNA"/>
</dbReference>
<dbReference type="PIRSF" id="PIRSF002741">
    <property type="entry name" value="MppA"/>
    <property type="match status" value="1"/>
</dbReference>
<dbReference type="CDD" id="cd08493">
    <property type="entry name" value="PBP2_DppA_like"/>
    <property type="match status" value="1"/>
</dbReference>
<gene>
    <name evidence="4" type="ORF">COB67_13705</name>
</gene>
<dbReference type="AlphaFoldDB" id="A0A2A4SLI5"/>
<dbReference type="InterPro" id="IPR030678">
    <property type="entry name" value="Peptide/Ni-bd"/>
</dbReference>